<sequence>MAGFNDTTVAYPSDACLHELFEDQAAANPDRIAVVLGDTELTYRELDERANQLAHLLQEHGVRPDSVVGLCVERSLEMVIALIAILKAGGAYLPLDPEAPANRLAGILTDSRATVCLTLDRMGVPIPDDVPRLALDTDWPDIGRRPTTKPATTVSPLNLVSIYYTSGSTGMPKGVANTHTGWVNRMTWMQRQHQLKPGETILHKTTLTFGDAALEIFWPLANAGTTALLAPLLHRDPRAIIDAA</sequence>
<dbReference type="Gene3D" id="3.40.50.980">
    <property type="match status" value="2"/>
</dbReference>
<accession>A0A5B2WVZ9</accession>
<evidence type="ECO:0000313" key="2">
    <source>
        <dbReference type="EMBL" id="KAA2254629.1"/>
    </source>
</evidence>
<reference evidence="2 3" key="1">
    <citation type="submission" date="2019-09" db="EMBL/GenBank/DDBJ databases">
        <title>Goodfellowia gen. nov., a new genus of the Pseudonocardineae related to Actinoalloteichus, containing Goodfellowia coeruleoviolacea gen. nov., comb. nov. gen. nov., comb. nov.</title>
        <authorList>
            <person name="Labeda D."/>
        </authorList>
    </citation>
    <scope>NUCLEOTIDE SEQUENCE [LARGE SCALE GENOMIC DNA]</scope>
    <source>
        <strain evidence="2 3">AN110305</strain>
    </source>
</reference>
<dbReference type="GO" id="GO:0043041">
    <property type="term" value="P:amino acid activation for nonribosomal peptide biosynthetic process"/>
    <property type="evidence" value="ECO:0007669"/>
    <property type="project" value="TreeGrafter"/>
</dbReference>
<dbReference type="AlphaFoldDB" id="A0A5B2WVZ9"/>
<dbReference type="InterPro" id="IPR020845">
    <property type="entry name" value="AMP-binding_CS"/>
</dbReference>
<evidence type="ECO:0000313" key="3">
    <source>
        <dbReference type="Proteomes" id="UP000323454"/>
    </source>
</evidence>
<comment type="caution">
    <text evidence="2">The sequence shown here is derived from an EMBL/GenBank/DDBJ whole genome shotgun (WGS) entry which is preliminary data.</text>
</comment>
<dbReference type="OrthoDB" id="2472181at2"/>
<dbReference type="RefSeq" id="WP_149853178.1">
    <property type="nucleotide sequence ID" value="NZ_VUOB01000060.1"/>
</dbReference>
<dbReference type="GO" id="GO:0031177">
    <property type="term" value="F:phosphopantetheine binding"/>
    <property type="evidence" value="ECO:0007669"/>
    <property type="project" value="TreeGrafter"/>
</dbReference>
<dbReference type="InterPro" id="IPR000873">
    <property type="entry name" value="AMP-dep_synth/lig_dom"/>
</dbReference>
<name>A0A5B2WVZ9_9PSEU</name>
<dbReference type="GO" id="GO:0005737">
    <property type="term" value="C:cytoplasm"/>
    <property type="evidence" value="ECO:0007669"/>
    <property type="project" value="TreeGrafter"/>
</dbReference>
<dbReference type="GO" id="GO:0044550">
    <property type="term" value="P:secondary metabolite biosynthetic process"/>
    <property type="evidence" value="ECO:0007669"/>
    <property type="project" value="TreeGrafter"/>
</dbReference>
<dbReference type="EMBL" id="VUOB01000060">
    <property type="protein sequence ID" value="KAA2254629.1"/>
    <property type="molecule type" value="Genomic_DNA"/>
</dbReference>
<keyword evidence="3" id="KW-1185">Reference proteome</keyword>
<feature type="domain" description="AMP-dependent synthetase/ligase" evidence="1">
    <location>
        <begin position="21"/>
        <end position="241"/>
    </location>
</feature>
<proteinExistence type="predicted"/>
<evidence type="ECO:0000259" key="1">
    <source>
        <dbReference type="Pfam" id="PF00501"/>
    </source>
</evidence>
<gene>
    <name evidence="2" type="ORF">F0L68_29810</name>
</gene>
<dbReference type="Pfam" id="PF00501">
    <property type="entry name" value="AMP-binding"/>
    <property type="match status" value="1"/>
</dbReference>
<dbReference type="FunFam" id="3.40.50.980:FF:000001">
    <property type="entry name" value="Non-ribosomal peptide synthetase"/>
    <property type="match status" value="1"/>
</dbReference>
<feature type="non-terminal residue" evidence="2">
    <location>
        <position position="244"/>
    </location>
</feature>
<reference evidence="2 3" key="2">
    <citation type="submission" date="2019-09" db="EMBL/GenBank/DDBJ databases">
        <authorList>
            <person name="Jin C."/>
        </authorList>
    </citation>
    <scope>NUCLEOTIDE SEQUENCE [LARGE SCALE GENOMIC DNA]</scope>
    <source>
        <strain evidence="2 3">AN110305</strain>
    </source>
</reference>
<dbReference type="Proteomes" id="UP000323454">
    <property type="component" value="Unassembled WGS sequence"/>
</dbReference>
<protein>
    <submittedName>
        <fullName evidence="2">AMP-binding protein</fullName>
    </submittedName>
</protein>
<organism evidence="2 3">
    <name type="scientific">Solihabitans fulvus</name>
    <dbReference type="NCBI Taxonomy" id="1892852"/>
    <lineage>
        <taxon>Bacteria</taxon>
        <taxon>Bacillati</taxon>
        <taxon>Actinomycetota</taxon>
        <taxon>Actinomycetes</taxon>
        <taxon>Pseudonocardiales</taxon>
        <taxon>Pseudonocardiaceae</taxon>
        <taxon>Solihabitans</taxon>
    </lineage>
</organism>
<dbReference type="PROSITE" id="PS00455">
    <property type="entry name" value="AMP_BINDING"/>
    <property type="match status" value="1"/>
</dbReference>
<dbReference type="PANTHER" id="PTHR45527">
    <property type="entry name" value="NONRIBOSOMAL PEPTIDE SYNTHETASE"/>
    <property type="match status" value="1"/>
</dbReference>
<dbReference type="SUPFAM" id="SSF56801">
    <property type="entry name" value="Acetyl-CoA synthetase-like"/>
    <property type="match status" value="1"/>
</dbReference>
<dbReference type="PANTHER" id="PTHR45527:SF1">
    <property type="entry name" value="FATTY ACID SYNTHASE"/>
    <property type="match status" value="1"/>
</dbReference>